<dbReference type="SUPFAM" id="SSF56935">
    <property type="entry name" value="Porins"/>
    <property type="match status" value="1"/>
</dbReference>
<accession>A0ABV2EM40</accession>
<dbReference type="Proteomes" id="UP001549110">
    <property type="component" value="Unassembled WGS sequence"/>
</dbReference>
<organism evidence="1 2">
    <name type="scientific">Phenylobacterium koreense</name>
    <dbReference type="NCBI Taxonomy" id="266125"/>
    <lineage>
        <taxon>Bacteria</taxon>
        <taxon>Pseudomonadati</taxon>
        <taxon>Pseudomonadota</taxon>
        <taxon>Alphaproteobacteria</taxon>
        <taxon>Caulobacterales</taxon>
        <taxon>Caulobacteraceae</taxon>
        <taxon>Phenylobacterium</taxon>
    </lineage>
</organism>
<dbReference type="EMBL" id="JBEPLU010000003">
    <property type="protein sequence ID" value="MET3528119.1"/>
    <property type="molecule type" value="Genomic_DNA"/>
</dbReference>
<protein>
    <recommendedName>
        <fullName evidence="3">Outer membrane protein beta-barrel domain-containing protein</fullName>
    </recommendedName>
</protein>
<sequence length="373" mass="40008">MDFGLRAELERDNNVSRSSATQAATQGISQEDTIFTPSVTVDVWVPVGRQAVFLKGAAGYSFYDKNDQLDRERASLNGGIEGGVGPCATTLTGDLIYGQREITDFDLSQVVGNVVRTTRVGLHVNCSAPTGLGAVFGASQEWTDNSASQLTSADAERQFLTGGLSYSRPALGTVTAFTNFEKIDYPNRQLLGGGSDGYEMTAVGVSYARRLGARIEGTASISYANVEPAASNLPGAPSIDFSGTTYSGDLSYRASSRMRFRGNFSRSVTPTLAIGQQYEVQTAYGLGMDYDIGSRFKLKLGVAQNESEAHGVSAAVPNVMTSSTTKMIYGALRYEQSRRLAFTLSARHEERDANTPQFNFNGERVGIAADLAF</sequence>
<name>A0ABV2EM40_9CAUL</name>
<evidence type="ECO:0000313" key="2">
    <source>
        <dbReference type="Proteomes" id="UP001549110"/>
    </source>
</evidence>
<dbReference type="RefSeq" id="WP_354298110.1">
    <property type="nucleotide sequence ID" value="NZ_JBEPLU010000003.1"/>
</dbReference>
<evidence type="ECO:0008006" key="3">
    <source>
        <dbReference type="Google" id="ProtNLM"/>
    </source>
</evidence>
<dbReference type="Pfam" id="PF10082">
    <property type="entry name" value="BBP2_2"/>
    <property type="match status" value="1"/>
</dbReference>
<reference evidence="1 2" key="1">
    <citation type="submission" date="2024-06" db="EMBL/GenBank/DDBJ databases">
        <title>Genomic Encyclopedia of Type Strains, Phase IV (KMG-IV): sequencing the most valuable type-strain genomes for metagenomic binning, comparative biology and taxonomic classification.</title>
        <authorList>
            <person name="Goeker M."/>
        </authorList>
    </citation>
    <scope>NUCLEOTIDE SEQUENCE [LARGE SCALE GENOMIC DNA]</scope>
    <source>
        <strain evidence="1 2">DSM 17809</strain>
    </source>
</reference>
<proteinExistence type="predicted"/>
<dbReference type="InterPro" id="IPR018759">
    <property type="entry name" value="BBP2_2"/>
</dbReference>
<keyword evidence="2" id="KW-1185">Reference proteome</keyword>
<dbReference type="Gene3D" id="2.40.160.60">
    <property type="entry name" value="Outer membrane protein transport protein (OMPP1/FadL/TodX)"/>
    <property type="match status" value="1"/>
</dbReference>
<comment type="caution">
    <text evidence="1">The sequence shown here is derived from an EMBL/GenBank/DDBJ whole genome shotgun (WGS) entry which is preliminary data.</text>
</comment>
<evidence type="ECO:0000313" key="1">
    <source>
        <dbReference type="EMBL" id="MET3528119.1"/>
    </source>
</evidence>
<gene>
    <name evidence="1" type="ORF">ABID41_003258</name>
</gene>